<dbReference type="Proteomes" id="UP000322873">
    <property type="component" value="Unassembled WGS sequence"/>
</dbReference>
<proteinExistence type="predicted"/>
<protein>
    <submittedName>
        <fullName evidence="2">Uncharacterized protein</fullName>
    </submittedName>
</protein>
<evidence type="ECO:0000256" key="1">
    <source>
        <dbReference type="SAM" id="MobiDB-lite"/>
    </source>
</evidence>
<evidence type="ECO:0000313" key="3">
    <source>
        <dbReference type="Proteomes" id="UP000322873"/>
    </source>
</evidence>
<feature type="compositionally biased region" description="Basic residues" evidence="1">
    <location>
        <begin position="1"/>
        <end position="13"/>
    </location>
</feature>
<dbReference type="EMBL" id="VICG01000013">
    <property type="protein sequence ID" value="KAA8565652.1"/>
    <property type="molecule type" value="Genomic_DNA"/>
</dbReference>
<evidence type="ECO:0000313" key="2">
    <source>
        <dbReference type="EMBL" id="KAA8565652.1"/>
    </source>
</evidence>
<name>A0A5M9JCN4_MONFR</name>
<accession>A0A5M9JCN4</accession>
<feature type="region of interest" description="Disordered" evidence="1">
    <location>
        <begin position="102"/>
        <end position="128"/>
    </location>
</feature>
<dbReference type="AlphaFoldDB" id="A0A5M9JCN4"/>
<feature type="compositionally biased region" description="Polar residues" evidence="1">
    <location>
        <begin position="71"/>
        <end position="80"/>
    </location>
</feature>
<feature type="region of interest" description="Disordered" evidence="1">
    <location>
        <begin position="51"/>
        <end position="81"/>
    </location>
</feature>
<sequence>MLPPHRRHLHNLRHPQILLQRPRPRPRHDHGRILGRESVCAVEALVNLPHAHHIPPPGARVRRRAHDGHVQPTTASSNPSRGFLCLNELDFGARSNPPCPPSFGKSFLRPPPTAPWFSKPSVSMAKPL</sequence>
<comment type="caution">
    <text evidence="2">The sequence shown here is derived from an EMBL/GenBank/DDBJ whole genome shotgun (WGS) entry which is preliminary data.</text>
</comment>
<gene>
    <name evidence="2" type="ORF">EYC84_009503</name>
</gene>
<keyword evidence="3" id="KW-1185">Reference proteome</keyword>
<feature type="region of interest" description="Disordered" evidence="1">
    <location>
        <begin position="1"/>
        <end position="31"/>
    </location>
</feature>
<organism evidence="2 3">
    <name type="scientific">Monilinia fructicola</name>
    <name type="common">Brown rot fungus</name>
    <name type="synonym">Ciboria fructicola</name>
    <dbReference type="NCBI Taxonomy" id="38448"/>
    <lineage>
        <taxon>Eukaryota</taxon>
        <taxon>Fungi</taxon>
        <taxon>Dikarya</taxon>
        <taxon>Ascomycota</taxon>
        <taxon>Pezizomycotina</taxon>
        <taxon>Leotiomycetes</taxon>
        <taxon>Helotiales</taxon>
        <taxon>Sclerotiniaceae</taxon>
        <taxon>Monilinia</taxon>
    </lineage>
</organism>
<reference evidence="2 3" key="1">
    <citation type="submission" date="2019-06" db="EMBL/GenBank/DDBJ databases">
        <title>Genome Sequence of the Brown Rot Fungal Pathogen Monilinia fructicola.</title>
        <authorList>
            <person name="De Miccolis Angelini R.M."/>
            <person name="Landi L."/>
            <person name="Abate D."/>
            <person name="Pollastro S."/>
            <person name="Romanazzi G."/>
            <person name="Faretra F."/>
        </authorList>
    </citation>
    <scope>NUCLEOTIDE SEQUENCE [LARGE SCALE GENOMIC DNA]</scope>
    <source>
        <strain evidence="2 3">Mfrc123</strain>
    </source>
</reference>